<accession>A0ABZ2KY96</accession>
<name>A0ABZ2KY96_9BACT</name>
<dbReference type="Proteomes" id="UP001374803">
    <property type="component" value="Chromosome"/>
</dbReference>
<organism evidence="2 3">
    <name type="scientific">Pendulispora rubella</name>
    <dbReference type="NCBI Taxonomy" id="2741070"/>
    <lineage>
        <taxon>Bacteria</taxon>
        <taxon>Pseudomonadati</taxon>
        <taxon>Myxococcota</taxon>
        <taxon>Myxococcia</taxon>
        <taxon>Myxococcales</taxon>
        <taxon>Sorangiineae</taxon>
        <taxon>Pendulisporaceae</taxon>
        <taxon>Pendulispora</taxon>
    </lineage>
</organism>
<dbReference type="RefSeq" id="WP_394832150.1">
    <property type="nucleotide sequence ID" value="NZ_CP089929.1"/>
</dbReference>
<evidence type="ECO:0000256" key="1">
    <source>
        <dbReference type="SAM" id="MobiDB-lite"/>
    </source>
</evidence>
<evidence type="ECO:0000313" key="3">
    <source>
        <dbReference type="Proteomes" id="UP001374803"/>
    </source>
</evidence>
<feature type="region of interest" description="Disordered" evidence="1">
    <location>
        <begin position="1"/>
        <end position="34"/>
    </location>
</feature>
<protein>
    <submittedName>
        <fullName evidence="2">Uncharacterized protein</fullName>
    </submittedName>
</protein>
<proteinExistence type="predicted"/>
<gene>
    <name evidence="2" type="ORF">LVJ94_37100</name>
</gene>
<sequence>MLTFDDDEVTGPASAYDPTGADSRRGSHAMATRSWSGRVVESLRGALKTLMHAVLLALTTLTRGARG</sequence>
<dbReference type="EMBL" id="CP089983">
    <property type="protein sequence ID" value="WXB02521.1"/>
    <property type="molecule type" value="Genomic_DNA"/>
</dbReference>
<evidence type="ECO:0000313" key="2">
    <source>
        <dbReference type="EMBL" id="WXB02521.1"/>
    </source>
</evidence>
<reference evidence="2" key="1">
    <citation type="submission" date="2021-12" db="EMBL/GenBank/DDBJ databases">
        <title>Discovery of the Pendulisporaceae a myxobacterial family with distinct sporulation behavior and unique specialized metabolism.</title>
        <authorList>
            <person name="Garcia R."/>
            <person name="Popoff A."/>
            <person name="Bader C.D."/>
            <person name="Loehr J."/>
            <person name="Walesch S."/>
            <person name="Walt C."/>
            <person name="Boldt J."/>
            <person name="Bunk B."/>
            <person name="Haeckl F.J.F.P.J."/>
            <person name="Gunesch A.P."/>
            <person name="Birkelbach J."/>
            <person name="Nuebel U."/>
            <person name="Pietschmann T."/>
            <person name="Bach T."/>
            <person name="Mueller R."/>
        </authorList>
    </citation>
    <scope>NUCLEOTIDE SEQUENCE</scope>
    <source>
        <strain evidence="2">MSr11367</strain>
    </source>
</reference>
<keyword evidence="3" id="KW-1185">Reference proteome</keyword>